<name>A0A4R7S1N8_9BACT</name>
<comment type="caution">
    <text evidence="2">The sequence shown here is derived from an EMBL/GenBank/DDBJ whole genome shotgun (WGS) entry which is preliminary data.</text>
</comment>
<keyword evidence="3" id="KW-1185">Reference proteome</keyword>
<evidence type="ECO:0000313" key="2">
    <source>
        <dbReference type="EMBL" id="TDU71125.1"/>
    </source>
</evidence>
<reference evidence="2 3" key="1">
    <citation type="submission" date="2019-03" db="EMBL/GenBank/DDBJ databases">
        <title>Genomic Encyclopedia of Archaeal and Bacterial Type Strains, Phase II (KMG-II): from individual species to whole genera.</title>
        <authorList>
            <person name="Goeker M."/>
        </authorList>
    </citation>
    <scope>NUCLEOTIDE SEQUENCE [LARGE SCALE GENOMIC DNA]</scope>
    <source>
        <strain evidence="2 3">ATCC 25309</strain>
    </source>
</reference>
<dbReference type="Proteomes" id="UP000295662">
    <property type="component" value="Unassembled WGS sequence"/>
</dbReference>
<organism evidence="2 3">
    <name type="scientific">Prosthecobacter fusiformis</name>
    <dbReference type="NCBI Taxonomy" id="48464"/>
    <lineage>
        <taxon>Bacteria</taxon>
        <taxon>Pseudomonadati</taxon>
        <taxon>Verrucomicrobiota</taxon>
        <taxon>Verrucomicrobiia</taxon>
        <taxon>Verrucomicrobiales</taxon>
        <taxon>Verrucomicrobiaceae</taxon>
        <taxon>Prosthecobacter</taxon>
    </lineage>
</organism>
<evidence type="ECO:0000313" key="3">
    <source>
        <dbReference type="Proteomes" id="UP000295662"/>
    </source>
</evidence>
<protein>
    <submittedName>
        <fullName evidence="2">Uncharacterized protein</fullName>
    </submittedName>
</protein>
<dbReference type="AlphaFoldDB" id="A0A4R7S1N8"/>
<feature type="region of interest" description="Disordered" evidence="1">
    <location>
        <begin position="35"/>
        <end position="68"/>
    </location>
</feature>
<proteinExistence type="predicted"/>
<gene>
    <name evidence="2" type="ORF">EI77_02244</name>
</gene>
<dbReference type="EMBL" id="SOCA01000003">
    <property type="protein sequence ID" value="TDU71125.1"/>
    <property type="molecule type" value="Genomic_DNA"/>
</dbReference>
<accession>A0A4R7S1N8</accession>
<sequence length="80" mass="9272">MACFVYINHDTPLLLPPDLRDWQPEGHLVHLQTPAARYPAKTDNREHGNWASKTTDNQRLGERREAPKSTMTYLLLRMSV</sequence>
<evidence type="ECO:0000256" key="1">
    <source>
        <dbReference type="SAM" id="MobiDB-lite"/>
    </source>
</evidence>